<keyword evidence="2 7" id="KW-0812">Transmembrane</keyword>
<evidence type="ECO:0000256" key="3">
    <source>
        <dbReference type="ARBA" id="ARBA00022989"/>
    </source>
</evidence>
<keyword evidence="11" id="KW-1185">Reference proteome</keyword>
<feature type="domain" description="Rhodopsin" evidence="9">
    <location>
        <begin position="126"/>
        <end position="365"/>
    </location>
</feature>
<evidence type="ECO:0000256" key="1">
    <source>
        <dbReference type="ARBA" id="ARBA00004141"/>
    </source>
</evidence>
<dbReference type="PANTHER" id="PTHR33048:SF47">
    <property type="entry name" value="INTEGRAL MEMBRANE PROTEIN-RELATED"/>
    <property type="match status" value="1"/>
</dbReference>
<evidence type="ECO:0000313" key="10">
    <source>
        <dbReference type="EMBL" id="EME43592.1"/>
    </source>
</evidence>
<dbReference type="GO" id="GO:0016020">
    <property type="term" value="C:membrane"/>
    <property type="evidence" value="ECO:0007669"/>
    <property type="project" value="UniProtKB-SubCell"/>
</dbReference>
<dbReference type="OrthoDB" id="5342292at2759"/>
<organism evidence="10 11">
    <name type="scientific">Dothistroma septosporum (strain NZE10 / CBS 128990)</name>
    <name type="common">Red band needle blight fungus</name>
    <name type="synonym">Mycosphaerella pini</name>
    <dbReference type="NCBI Taxonomy" id="675120"/>
    <lineage>
        <taxon>Eukaryota</taxon>
        <taxon>Fungi</taxon>
        <taxon>Dikarya</taxon>
        <taxon>Ascomycota</taxon>
        <taxon>Pezizomycotina</taxon>
        <taxon>Dothideomycetes</taxon>
        <taxon>Dothideomycetidae</taxon>
        <taxon>Mycosphaerellales</taxon>
        <taxon>Mycosphaerellaceae</taxon>
        <taxon>Dothistroma</taxon>
    </lineage>
</organism>
<keyword evidence="3 7" id="KW-1133">Transmembrane helix</keyword>
<evidence type="ECO:0000256" key="7">
    <source>
        <dbReference type="SAM" id="Phobius"/>
    </source>
</evidence>
<reference evidence="10 11" key="2">
    <citation type="journal article" date="2012" name="PLoS Pathog.">
        <title>Diverse lifestyles and strategies of plant pathogenesis encoded in the genomes of eighteen Dothideomycetes fungi.</title>
        <authorList>
            <person name="Ohm R.A."/>
            <person name="Feau N."/>
            <person name="Henrissat B."/>
            <person name="Schoch C.L."/>
            <person name="Horwitz B.A."/>
            <person name="Barry K.W."/>
            <person name="Condon B.J."/>
            <person name="Copeland A.C."/>
            <person name="Dhillon B."/>
            <person name="Glaser F."/>
            <person name="Hesse C.N."/>
            <person name="Kosti I."/>
            <person name="LaButti K."/>
            <person name="Lindquist E.A."/>
            <person name="Lucas S."/>
            <person name="Salamov A.A."/>
            <person name="Bradshaw R.E."/>
            <person name="Ciuffetti L."/>
            <person name="Hamelin R.C."/>
            <person name="Kema G.H.J."/>
            <person name="Lawrence C."/>
            <person name="Scott J.A."/>
            <person name="Spatafora J.W."/>
            <person name="Turgeon B.G."/>
            <person name="de Wit P.J.G.M."/>
            <person name="Zhong S."/>
            <person name="Goodwin S.B."/>
            <person name="Grigoriev I.V."/>
        </authorList>
    </citation>
    <scope>NUCLEOTIDE SEQUENCE [LARGE SCALE GENOMIC DNA]</scope>
    <source>
        <strain evidence="11">NZE10 / CBS 128990</strain>
    </source>
</reference>
<feature type="region of interest" description="Disordered" evidence="6">
    <location>
        <begin position="379"/>
        <end position="400"/>
    </location>
</feature>
<dbReference type="InterPro" id="IPR049326">
    <property type="entry name" value="Rhodopsin_dom_fungi"/>
</dbReference>
<feature type="transmembrane region" description="Helical" evidence="7">
    <location>
        <begin position="105"/>
        <end position="123"/>
    </location>
</feature>
<evidence type="ECO:0000256" key="6">
    <source>
        <dbReference type="SAM" id="MobiDB-lite"/>
    </source>
</evidence>
<dbReference type="EMBL" id="KB446540">
    <property type="protein sequence ID" value="EME43592.1"/>
    <property type="molecule type" value="Genomic_DNA"/>
</dbReference>
<dbReference type="AlphaFoldDB" id="M2XMB3"/>
<dbReference type="PANTHER" id="PTHR33048">
    <property type="entry name" value="PTH11-LIKE INTEGRAL MEMBRANE PROTEIN (AFU_ORTHOLOGUE AFUA_5G11245)"/>
    <property type="match status" value="1"/>
</dbReference>
<feature type="transmembrane region" description="Helical" evidence="7">
    <location>
        <begin position="303"/>
        <end position="328"/>
    </location>
</feature>
<feature type="signal peptide" evidence="8">
    <location>
        <begin position="1"/>
        <end position="16"/>
    </location>
</feature>
<feature type="transmembrane region" description="Helical" evidence="7">
    <location>
        <begin position="218"/>
        <end position="243"/>
    </location>
</feature>
<name>M2XMB3_DOTSN</name>
<feature type="transmembrane region" description="Helical" evidence="7">
    <location>
        <begin position="189"/>
        <end position="206"/>
    </location>
</feature>
<keyword evidence="8" id="KW-0732">Signal</keyword>
<feature type="transmembrane region" description="Helical" evidence="7">
    <location>
        <begin position="348"/>
        <end position="368"/>
    </location>
</feature>
<dbReference type="InterPro" id="IPR052337">
    <property type="entry name" value="SAT4-like"/>
</dbReference>
<evidence type="ECO:0000259" key="9">
    <source>
        <dbReference type="Pfam" id="PF20684"/>
    </source>
</evidence>
<protein>
    <recommendedName>
        <fullName evidence="9">Rhodopsin domain-containing protein</fullName>
    </recommendedName>
</protein>
<keyword evidence="4 7" id="KW-0472">Membrane</keyword>
<proteinExistence type="inferred from homology"/>
<feature type="chain" id="PRO_5004028895" description="Rhodopsin domain-containing protein" evidence="8">
    <location>
        <begin position="17"/>
        <end position="434"/>
    </location>
</feature>
<evidence type="ECO:0000256" key="8">
    <source>
        <dbReference type="SAM" id="SignalP"/>
    </source>
</evidence>
<dbReference type="HOGENOM" id="CLU_028200_6_4_1"/>
<dbReference type="Proteomes" id="UP000016933">
    <property type="component" value="Unassembled WGS sequence"/>
</dbReference>
<comment type="similarity">
    <text evidence="5">Belongs to the SAT4 family.</text>
</comment>
<evidence type="ECO:0000313" key="11">
    <source>
        <dbReference type="Proteomes" id="UP000016933"/>
    </source>
</evidence>
<accession>M2XMB3</accession>
<evidence type="ECO:0000256" key="4">
    <source>
        <dbReference type="ARBA" id="ARBA00023136"/>
    </source>
</evidence>
<evidence type="ECO:0000256" key="2">
    <source>
        <dbReference type="ARBA" id="ARBA00022692"/>
    </source>
</evidence>
<comment type="subcellular location">
    <subcellularLocation>
        <location evidence="1">Membrane</location>
        <topology evidence="1">Multi-pass membrane protein</topology>
    </subcellularLocation>
</comment>
<evidence type="ECO:0000256" key="5">
    <source>
        <dbReference type="ARBA" id="ARBA00038359"/>
    </source>
</evidence>
<dbReference type="Pfam" id="PF20684">
    <property type="entry name" value="Fung_rhodopsin"/>
    <property type="match status" value="1"/>
</dbReference>
<sequence length="434" mass="48977">MRVLWFCASLVGLCQARHPLPESNKADGNLQVTANTTHGLAACTQQCLEQQSRPLVCTYKAVFDSSMTKCVQTTCPTLTDLFAWETRYAQQCGLKARDEGVGELVIAYVLFGLSTLSLVGRLLSRSRWLDGPGYWWDDWTVMAIWVLSIEMAVCPISSRVHWTGRDAIDFVTPHDIEQVLLWTYISEPFYLIATFGSKLVWVLLYLRMWEANTMFRKLCWITIVALTLAMVGYPIGAIITFWPHKFYIGESAIVRQDFRGIDLIPTVIAIGVQIVLFDFWTLLLPIPKLIKLTGVSKRKRASICAIILLGFVVTGCSIARLTVVLPLRDSRNPNWDIGHFGTWSEIELHLSMITCNLPAMAGLVHRMVSRRARHTTIRSESEFEDSEVSPDSESLAAKTGRSVDIEDGSTFEAELVEDEHGKIVMRKKKREEPD</sequence>
<dbReference type="eggNOG" id="ENOG502TD8V">
    <property type="taxonomic scope" value="Eukaryota"/>
</dbReference>
<gene>
    <name evidence="10" type="ORF">DOTSEDRAFT_72829</name>
</gene>
<feature type="transmembrane region" description="Helical" evidence="7">
    <location>
        <begin position="263"/>
        <end position="283"/>
    </location>
</feature>
<reference evidence="11" key="1">
    <citation type="journal article" date="2012" name="PLoS Genet.">
        <title>The genomes of the fungal plant pathogens Cladosporium fulvum and Dothistroma septosporum reveal adaptation to different hosts and lifestyles but also signatures of common ancestry.</title>
        <authorList>
            <person name="de Wit P.J.G.M."/>
            <person name="van der Burgt A."/>
            <person name="Oekmen B."/>
            <person name="Stergiopoulos I."/>
            <person name="Abd-Elsalam K.A."/>
            <person name="Aerts A.L."/>
            <person name="Bahkali A.H."/>
            <person name="Beenen H.G."/>
            <person name="Chettri P."/>
            <person name="Cox M.P."/>
            <person name="Datema E."/>
            <person name="de Vries R.P."/>
            <person name="Dhillon B."/>
            <person name="Ganley A.R."/>
            <person name="Griffiths S.A."/>
            <person name="Guo Y."/>
            <person name="Hamelin R.C."/>
            <person name="Henrissat B."/>
            <person name="Kabir M.S."/>
            <person name="Jashni M.K."/>
            <person name="Kema G."/>
            <person name="Klaubauf S."/>
            <person name="Lapidus A."/>
            <person name="Levasseur A."/>
            <person name="Lindquist E."/>
            <person name="Mehrabi R."/>
            <person name="Ohm R.A."/>
            <person name="Owen T.J."/>
            <person name="Salamov A."/>
            <person name="Schwelm A."/>
            <person name="Schijlen E."/>
            <person name="Sun H."/>
            <person name="van den Burg H.A."/>
            <person name="van Ham R.C.H.J."/>
            <person name="Zhang S."/>
            <person name="Goodwin S.B."/>
            <person name="Grigoriev I.V."/>
            <person name="Collemare J."/>
            <person name="Bradshaw R.E."/>
        </authorList>
    </citation>
    <scope>NUCLEOTIDE SEQUENCE [LARGE SCALE GENOMIC DNA]</scope>
    <source>
        <strain evidence="11">NZE10 / CBS 128990</strain>
    </source>
</reference>
<dbReference type="OMA" id="EANTMFR"/>